<dbReference type="Gene3D" id="3.40.50.300">
    <property type="entry name" value="P-loop containing nucleotide triphosphate hydrolases"/>
    <property type="match status" value="1"/>
</dbReference>
<dbReference type="GO" id="GO:0032297">
    <property type="term" value="P:negative regulation of DNA-templated DNA replication initiation"/>
    <property type="evidence" value="ECO:0007669"/>
    <property type="project" value="InterPro"/>
</dbReference>
<reference evidence="2 3" key="1">
    <citation type="submission" date="2018-07" db="EMBL/GenBank/DDBJ databases">
        <title>Genomic Encyclopedia of Type Strains, Phase IV (KMG-IV): sequencing the most valuable type-strain genomes for metagenomic binning, comparative biology and taxonomic classification.</title>
        <authorList>
            <person name="Goeker M."/>
        </authorList>
    </citation>
    <scope>NUCLEOTIDE SEQUENCE [LARGE SCALE GENOMIC DNA]</scope>
    <source>
        <strain evidence="2 3">DSM 26407</strain>
    </source>
</reference>
<dbReference type="Gene3D" id="1.10.8.60">
    <property type="match status" value="1"/>
</dbReference>
<dbReference type="InterPro" id="IPR017788">
    <property type="entry name" value="Hda"/>
</dbReference>
<organism evidence="2 3">
    <name type="scientific">Thioalbus denitrificans</name>
    <dbReference type="NCBI Taxonomy" id="547122"/>
    <lineage>
        <taxon>Bacteria</taxon>
        <taxon>Pseudomonadati</taxon>
        <taxon>Pseudomonadota</taxon>
        <taxon>Gammaproteobacteria</taxon>
        <taxon>Chromatiales</taxon>
        <taxon>Ectothiorhodospiraceae</taxon>
        <taxon>Thioalbus</taxon>
    </lineage>
</organism>
<evidence type="ECO:0000313" key="2">
    <source>
        <dbReference type="EMBL" id="RCX28399.1"/>
    </source>
</evidence>
<dbReference type="Pfam" id="PF22688">
    <property type="entry name" value="Hda_lid"/>
    <property type="match status" value="1"/>
</dbReference>
<dbReference type="InterPro" id="IPR027417">
    <property type="entry name" value="P-loop_NTPase"/>
</dbReference>
<protein>
    <submittedName>
        <fullName evidence="2">Regulatory inactivation of DnaA Hda protein</fullName>
    </submittedName>
</protein>
<keyword evidence="3" id="KW-1185">Reference proteome</keyword>
<dbReference type="OrthoDB" id="9784878at2"/>
<dbReference type="EMBL" id="QPJY01000007">
    <property type="protein sequence ID" value="RCX28399.1"/>
    <property type="molecule type" value="Genomic_DNA"/>
</dbReference>
<dbReference type="PANTHER" id="PTHR30050:SF5">
    <property type="entry name" value="DNAA REGULATORY INACTIVATOR HDA"/>
    <property type="match status" value="1"/>
</dbReference>
<dbReference type="GO" id="GO:0006270">
    <property type="term" value="P:DNA replication initiation"/>
    <property type="evidence" value="ECO:0007669"/>
    <property type="project" value="TreeGrafter"/>
</dbReference>
<sequence>MSVQLPLSLRLRDDATFENFLPGANGALVAAVRASAAGTGDRFLCFWGPPGSGRTHLLQAACHLAGGLDLPAAYLPLGEALLAPAVLEGLESLALVCLDDLDRVAGTAEWETALFHFYNRAREAGTVLLVAAGTPPGGLGIRLADLRSRLAWGPVYQLRPLDDGGRLALLRLRAQARGLELEDGVAAYLLRRCARDPRDLMELLETLDRASLVNQRRLTIPFVKSVLGL</sequence>
<gene>
    <name evidence="2" type="ORF">DFQ59_107146</name>
</gene>
<comment type="caution">
    <text evidence="2">The sequence shown here is derived from an EMBL/GenBank/DDBJ whole genome shotgun (WGS) entry which is preliminary data.</text>
</comment>
<dbReference type="PANTHER" id="PTHR30050">
    <property type="entry name" value="CHROMOSOMAL REPLICATION INITIATOR PROTEIN DNAA"/>
    <property type="match status" value="1"/>
</dbReference>
<accession>A0A369C3C2</accession>
<dbReference type="InterPro" id="IPR055199">
    <property type="entry name" value="Hda_lid"/>
</dbReference>
<dbReference type="NCBIfam" id="TIGR03420">
    <property type="entry name" value="DnaA_homol_Hda"/>
    <property type="match status" value="1"/>
</dbReference>
<dbReference type="AlphaFoldDB" id="A0A369C3C2"/>
<feature type="domain" description="Hda lid" evidence="1">
    <location>
        <begin position="163"/>
        <end position="227"/>
    </location>
</feature>
<proteinExistence type="predicted"/>
<dbReference type="SUPFAM" id="SSF52540">
    <property type="entry name" value="P-loop containing nucleoside triphosphate hydrolases"/>
    <property type="match status" value="1"/>
</dbReference>
<dbReference type="RefSeq" id="WP_114280332.1">
    <property type="nucleotide sequence ID" value="NZ_QPJY01000007.1"/>
</dbReference>
<evidence type="ECO:0000259" key="1">
    <source>
        <dbReference type="Pfam" id="PF22688"/>
    </source>
</evidence>
<name>A0A369C3C2_9GAMM</name>
<evidence type="ECO:0000313" key="3">
    <source>
        <dbReference type="Proteomes" id="UP000252707"/>
    </source>
</evidence>
<dbReference type="Proteomes" id="UP000252707">
    <property type="component" value="Unassembled WGS sequence"/>
</dbReference>